<dbReference type="STRING" id="1224947.SAMN05216480_12018"/>
<keyword evidence="2" id="KW-1185">Reference proteome</keyword>
<reference evidence="1 2" key="1">
    <citation type="submission" date="2016-10" db="EMBL/GenBank/DDBJ databases">
        <authorList>
            <person name="de Groot N.N."/>
        </authorList>
    </citation>
    <scope>NUCLEOTIDE SEQUENCE [LARGE SCALE GENOMIC DNA]</scope>
    <source>
        <strain evidence="1 2">CGMCC 1.12333</strain>
    </source>
</reference>
<sequence>MNNYGNVEIKIVDLQRHSHNIYKFLLYYNPYDQNTVNSWFYLASGIEYVHFLSDKYDDYVQWCGSAIEYENHRSKFHSDLILNLTRFNYIWGGLEAFIDSFDFPNCPSRSGKINKVNYYLKINFLENYEMIEFYKETVYYLKKLLSLNSWYLNDSEINSISECECKELIGLKIVYKIRNLFAHGSLKFSEPDGWHHTTPYDNEIIITSTRLVLFTLQMLFISVYDDLNFKIPKRLHDRIEKGAKASDFLFSMHLKSYKYN</sequence>
<dbReference type="AlphaFoldDB" id="A0A1I7IRF5"/>
<proteinExistence type="predicted"/>
<dbReference type="RefSeq" id="WP_093026446.1">
    <property type="nucleotide sequence ID" value="NZ_FPBK01000020.1"/>
</dbReference>
<gene>
    <name evidence="1" type="ORF">SAMN05216480_12018</name>
</gene>
<name>A0A1I7IRF5_9FLAO</name>
<organism evidence="1 2">
    <name type="scientific">Pustulibacterium marinum</name>
    <dbReference type="NCBI Taxonomy" id="1224947"/>
    <lineage>
        <taxon>Bacteria</taxon>
        <taxon>Pseudomonadati</taxon>
        <taxon>Bacteroidota</taxon>
        <taxon>Flavobacteriia</taxon>
        <taxon>Flavobacteriales</taxon>
        <taxon>Flavobacteriaceae</taxon>
        <taxon>Pustulibacterium</taxon>
    </lineage>
</organism>
<dbReference type="OrthoDB" id="5893632at2"/>
<accession>A0A1I7IRF5</accession>
<protein>
    <submittedName>
        <fullName evidence="1">Uncharacterized protein</fullName>
    </submittedName>
</protein>
<dbReference type="EMBL" id="FPBK01000020">
    <property type="protein sequence ID" value="SFU75506.1"/>
    <property type="molecule type" value="Genomic_DNA"/>
</dbReference>
<evidence type="ECO:0000313" key="2">
    <source>
        <dbReference type="Proteomes" id="UP000199138"/>
    </source>
</evidence>
<evidence type="ECO:0000313" key="1">
    <source>
        <dbReference type="EMBL" id="SFU75506.1"/>
    </source>
</evidence>
<dbReference type="Proteomes" id="UP000199138">
    <property type="component" value="Unassembled WGS sequence"/>
</dbReference>